<dbReference type="InterPro" id="IPR005201">
    <property type="entry name" value="TIM_ENGase"/>
</dbReference>
<dbReference type="Pfam" id="PF03644">
    <property type="entry name" value="Glyco_hydro_85"/>
    <property type="match status" value="1"/>
</dbReference>
<dbReference type="InterPro" id="IPR017853">
    <property type="entry name" value="GH"/>
</dbReference>
<keyword evidence="3" id="KW-1185">Reference proteome</keyword>
<evidence type="ECO:0000313" key="2">
    <source>
        <dbReference type="EMBL" id="MDN5210587.1"/>
    </source>
</evidence>
<evidence type="ECO:0000313" key="3">
    <source>
        <dbReference type="Proteomes" id="UP001172083"/>
    </source>
</evidence>
<dbReference type="Proteomes" id="UP001172083">
    <property type="component" value="Unassembled WGS sequence"/>
</dbReference>
<comment type="caution">
    <text evidence="2">The sequence shown here is derived from an EMBL/GenBank/DDBJ whole genome shotgun (WGS) entry which is preliminary data.</text>
</comment>
<dbReference type="EMBL" id="JAUJEB010000001">
    <property type="protein sequence ID" value="MDN5210587.1"/>
    <property type="molecule type" value="Genomic_DNA"/>
</dbReference>
<dbReference type="RefSeq" id="WP_346755930.1">
    <property type="nucleotide sequence ID" value="NZ_JAUJEB010000001.1"/>
</dbReference>
<sequence length="577" mass="64388">MWARLNYLFEKPVYKIVVVSMLMFACDSSMPVQDNPEFTPFILSVDELKNWTSTGSTADDRNIATIPLATRFTEGATQLNPDLGNDAKLIYAPDGMNNLGNYLEEQSKFNLFNFTHWAYIDKLIWFGGTADETVQIPAAPWVNAAHKNGVKVIGNVFFAPTAFGGNTATVSNFLQKDDQGKFVAAQKLKAIVEYYQFDGWFINMETDTNATNGQLMLDFVKELKSILPEDKEVIWYDAMLPEGDVKWQNELNNNNIKFLQDNSMIVSDGMFINFFWSGSSKPFNSKSTATNNGRSEFDVFTGIDLWPGRNQQVFELGGNEWMASLHEADRPITSVAFFAANLLFDHDNYSTFKTNEDEVGDFYSAERHLFGGQDRNPATEDAGGFKGIANWIPASSVITSLPFITNFNTGHGKIFATEGAQSARSWHDMGKQDILPTWQFAREGNSDLVTDFDFTTAYNGGTSLKVTGDLTDSGETTFKLYKTSLRISAQTKIAITYKTDQVNDEHMKLVVAFSDNPADLITLAIAPNPDNNWHRKTLDLGPYNGKELAIIGLQFSTTTTINNYQVNIGQLAITDDS</sequence>
<dbReference type="InterPro" id="IPR032979">
    <property type="entry name" value="ENGase"/>
</dbReference>
<dbReference type="Gene3D" id="2.60.120.260">
    <property type="entry name" value="Galactose-binding domain-like"/>
    <property type="match status" value="1"/>
</dbReference>
<organism evidence="2 3">
    <name type="scientific">Agaribacillus aureus</name>
    <dbReference type="NCBI Taxonomy" id="3051825"/>
    <lineage>
        <taxon>Bacteria</taxon>
        <taxon>Pseudomonadati</taxon>
        <taxon>Bacteroidota</taxon>
        <taxon>Cytophagia</taxon>
        <taxon>Cytophagales</taxon>
        <taxon>Splendidivirgaceae</taxon>
        <taxon>Agaribacillus</taxon>
    </lineage>
</organism>
<reference evidence="2" key="1">
    <citation type="submission" date="2023-06" db="EMBL/GenBank/DDBJ databases">
        <title>Genomic of Agaribacillus aureum.</title>
        <authorList>
            <person name="Wang G."/>
        </authorList>
    </citation>
    <scope>NUCLEOTIDE SEQUENCE</scope>
    <source>
        <strain evidence="2">BMA12</strain>
    </source>
</reference>
<dbReference type="PROSITE" id="PS51257">
    <property type="entry name" value="PROKAR_LIPOPROTEIN"/>
    <property type="match status" value="1"/>
</dbReference>
<gene>
    <name evidence="2" type="ORF">QQ020_00970</name>
</gene>
<protein>
    <recommendedName>
        <fullName evidence="1">Cytosolic endo-beta-N-acetylglucosaminidase TIM barrel domain-containing protein</fullName>
    </recommendedName>
</protein>
<feature type="domain" description="Cytosolic endo-beta-N-acetylglucosaminidase TIM barrel" evidence="1">
    <location>
        <begin position="104"/>
        <end position="413"/>
    </location>
</feature>
<name>A0ABT8L0J4_9BACT</name>
<dbReference type="Gene3D" id="3.20.20.80">
    <property type="entry name" value="Glycosidases"/>
    <property type="match status" value="1"/>
</dbReference>
<accession>A0ABT8L0J4</accession>
<evidence type="ECO:0000259" key="1">
    <source>
        <dbReference type="Pfam" id="PF03644"/>
    </source>
</evidence>
<dbReference type="PANTHER" id="PTHR13246">
    <property type="entry name" value="ENDO BETA N-ACETYLGLUCOSAMINIDASE"/>
    <property type="match status" value="1"/>
</dbReference>
<dbReference type="PANTHER" id="PTHR13246:SF1">
    <property type="entry name" value="CYTOSOLIC ENDO-BETA-N-ACETYLGLUCOSAMINIDASE"/>
    <property type="match status" value="1"/>
</dbReference>
<dbReference type="SUPFAM" id="SSF51445">
    <property type="entry name" value="(Trans)glycosidases"/>
    <property type="match status" value="1"/>
</dbReference>
<proteinExistence type="predicted"/>